<accession>A0A238VSH7</accession>
<keyword evidence="2" id="KW-1185">Reference proteome</keyword>
<sequence length="185" mass="22086">MIIDLLNKSKNEQNIIRIWFYGEEEKFWFGYVKNVNEELFSLQHFTNYGSPDGILIEQIENIESIDFDNEFSKTMEYLIKHQNEIYKEPQIDLEITDEDNWQFEILDSQLGLKDRIITIQINGDKFYSGIIEWIDEGHLVLNKVGEAGQDEGKSIFIIDDINTIQINNLENRKRLMLYKWRKINK</sequence>
<dbReference type="EMBL" id="FZNX01000001">
    <property type="protein sequence ID" value="SNR37186.1"/>
    <property type="molecule type" value="Genomic_DNA"/>
</dbReference>
<dbReference type="OrthoDB" id="1337782at2"/>
<protein>
    <submittedName>
        <fullName evidence="1">Uncharacterized protein</fullName>
    </submittedName>
</protein>
<organism evidence="1 2">
    <name type="scientific">Lutibacter flavus</name>
    <dbReference type="NCBI Taxonomy" id="691689"/>
    <lineage>
        <taxon>Bacteria</taxon>
        <taxon>Pseudomonadati</taxon>
        <taxon>Bacteroidota</taxon>
        <taxon>Flavobacteriia</taxon>
        <taxon>Flavobacteriales</taxon>
        <taxon>Flavobacteriaceae</taxon>
        <taxon>Lutibacter</taxon>
    </lineage>
</organism>
<gene>
    <name evidence="1" type="ORF">SAMN04488111_0971</name>
</gene>
<dbReference type="AlphaFoldDB" id="A0A238VSH7"/>
<dbReference type="RefSeq" id="WP_089377263.1">
    <property type="nucleotide sequence ID" value="NZ_FZNX01000001.1"/>
</dbReference>
<reference evidence="2" key="1">
    <citation type="submission" date="2017-06" db="EMBL/GenBank/DDBJ databases">
        <authorList>
            <person name="Varghese N."/>
            <person name="Submissions S."/>
        </authorList>
    </citation>
    <scope>NUCLEOTIDE SEQUENCE [LARGE SCALE GENOMIC DNA]</scope>
    <source>
        <strain evidence="2">DSM 27993</strain>
    </source>
</reference>
<evidence type="ECO:0000313" key="2">
    <source>
        <dbReference type="Proteomes" id="UP000198412"/>
    </source>
</evidence>
<name>A0A238VSH7_9FLAO</name>
<proteinExistence type="predicted"/>
<dbReference type="Proteomes" id="UP000198412">
    <property type="component" value="Unassembled WGS sequence"/>
</dbReference>
<evidence type="ECO:0000313" key="1">
    <source>
        <dbReference type="EMBL" id="SNR37186.1"/>
    </source>
</evidence>